<name>W2TJF6_NECAM</name>
<organism evidence="2 3">
    <name type="scientific">Necator americanus</name>
    <name type="common">Human hookworm</name>
    <dbReference type="NCBI Taxonomy" id="51031"/>
    <lineage>
        <taxon>Eukaryota</taxon>
        <taxon>Metazoa</taxon>
        <taxon>Ecdysozoa</taxon>
        <taxon>Nematoda</taxon>
        <taxon>Chromadorea</taxon>
        <taxon>Rhabditida</taxon>
        <taxon>Rhabditina</taxon>
        <taxon>Rhabditomorpha</taxon>
        <taxon>Strongyloidea</taxon>
        <taxon>Ancylostomatidae</taxon>
        <taxon>Bunostominae</taxon>
        <taxon>Necator</taxon>
    </lineage>
</organism>
<keyword evidence="3" id="KW-1185">Reference proteome</keyword>
<accession>W2TJF6</accession>
<evidence type="ECO:0000313" key="2">
    <source>
        <dbReference type="EMBL" id="ETN81281.1"/>
    </source>
</evidence>
<feature type="region of interest" description="Disordered" evidence="1">
    <location>
        <begin position="1"/>
        <end position="25"/>
    </location>
</feature>
<dbReference type="AlphaFoldDB" id="W2TJF6"/>
<dbReference type="KEGG" id="nai:NECAME_08589"/>
<evidence type="ECO:0000256" key="1">
    <source>
        <dbReference type="SAM" id="MobiDB-lite"/>
    </source>
</evidence>
<evidence type="ECO:0000313" key="3">
    <source>
        <dbReference type="Proteomes" id="UP000053676"/>
    </source>
</evidence>
<sequence>MAGADHGPCAGRRAGGGGRAETQRNQLRARSLQQICPSWDVIGELQWYVPCCALILPIFLPVSPFYKDADVDGHRLNDHTMASYCPIGYC</sequence>
<dbReference type="EMBL" id="KI658779">
    <property type="protein sequence ID" value="ETN81281.1"/>
    <property type="molecule type" value="Genomic_DNA"/>
</dbReference>
<dbReference type="Proteomes" id="UP000053676">
    <property type="component" value="Unassembled WGS sequence"/>
</dbReference>
<proteinExistence type="predicted"/>
<protein>
    <submittedName>
        <fullName evidence="2">Uncharacterized protein</fullName>
    </submittedName>
</protein>
<reference evidence="3" key="1">
    <citation type="journal article" date="2014" name="Nat. Genet.">
        <title>Genome of the human hookworm Necator americanus.</title>
        <authorList>
            <person name="Tang Y.T."/>
            <person name="Gao X."/>
            <person name="Rosa B.A."/>
            <person name="Abubucker S."/>
            <person name="Hallsworth-Pepin K."/>
            <person name="Martin J."/>
            <person name="Tyagi R."/>
            <person name="Heizer E."/>
            <person name="Zhang X."/>
            <person name="Bhonagiri-Palsikar V."/>
            <person name="Minx P."/>
            <person name="Warren W.C."/>
            <person name="Wang Q."/>
            <person name="Zhan B."/>
            <person name="Hotez P.J."/>
            <person name="Sternberg P.W."/>
            <person name="Dougall A."/>
            <person name="Gaze S.T."/>
            <person name="Mulvenna J."/>
            <person name="Sotillo J."/>
            <person name="Ranganathan S."/>
            <person name="Rabelo E.M."/>
            <person name="Wilson R.K."/>
            <person name="Felgner P.L."/>
            <person name="Bethony J."/>
            <person name="Hawdon J.M."/>
            <person name="Gasser R.B."/>
            <person name="Loukas A."/>
            <person name="Mitreva M."/>
        </authorList>
    </citation>
    <scope>NUCLEOTIDE SEQUENCE [LARGE SCALE GENOMIC DNA]</scope>
</reference>
<gene>
    <name evidence="2" type="ORF">NECAME_08589</name>
</gene>